<proteinExistence type="predicted"/>
<dbReference type="EMBL" id="UZAL01034724">
    <property type="protein sequence ID" value="VDP66128.1"/>
    <property type="molecule type" value="Genomic_DNA"/>
</dbReference>
<dbReference type="Proteomes" id="UP000269396">
    <property type="component" value="Unassembled WGS sequence"/>
</dbReference>
<reference evidence="2 3" key="1">
    <citation type="submission" date="2018-11" db="EMBL/GenBank/DDBJ databases">
        <authorList>
            <consortium name="Pathogen Informatics"/>
        </authorList>
    </citation>
    <scope>NUCLEOTIDE SEQUENCE [LARGE SCALE GENOMIC DNA]</scope>
    <source>
        <strain>Denwood</strain>
        <strain evidence="3">Zambia</strain>
    </source>
</reference>
<dbReference type="PANTHER" id="PTHR47027:SF25">
    <property type="entry name" value="REVERSE TRANSCRIPTASE DOMAIN-CONTAINING PROTEIN"/>
    <property type="match status" value="1"/>
</dbReference>
<organism evidence="2 3">
    <name type="scientific">Schistosoma mattheei</name>
    <dbReference type="NCBI Taxonomy" id="31246"/>
    <lineage>
        <taxon>Eukaryota</taxon>
        <taxon>Metazoa</taxon>
        <taxon>Spiralia</taxon>
        <taxon>Lophotrochozoa</taxon>
        <taxon>Platyhelminthes</taxon>
        <taxon>Trematoda</taxon>
        <taxon>Digenea</taxon>
        <taxon>Strigeidida</taxon>
        <taxon>Schistosomatoidea</taxon>
        <taxon>Schistosomatidae</taxon>
        <taxon>Schistosoma</taxon>
    </lineage>
</organism>
<protein>
    <recommendedName>
        <fullName evidence="1">Reverse transcriptase domain-containing protein</fullName>
    </recommendedName>
</protein>
<name>A0A3P8G206_9TREM</name>
<feature type="non-terminal residue" evidence="2">
    <location>
        <position position="154"/>
    </location>
</feature>
<dbReference type="Pfam" id="PF00078">
    <property type="entry name" value="RVT_1"/>
    <property type="match status" value="1"/>
</dbReference>
<accession>A0A3P8G206</accession>
<evidence type="ECO:0000313" key="3">
    <source>
        <dbReference type="Proteomes" id="UP000269396"/>
    </source>
</evidence>
<sequence>MRGYSTFSSIRFRMRNKYHQAGKKDFWSKYQRKAISASVIITRGITLLSIPGKVFNRVLLNRMKDSVDAKLRDRQAGFRKDRLCTDQIATLRIIVEQSIEWNSSLYINFIDFEKAFDSVDRTTQWKLLRYYGVPEKIVNIIRNSYDGLNCKIMH</sequence>
<dbReference type="PANTHER" id="PTHR47027">
    <property type="entry name" value="REVERSE TRANSCRIPTASE DOMAIN-CONTAINING PROTEIN"/>
    <property type="match status" value="1"/>
</dbReference>
<feature type="domain" description="Reverse transcriptase" evidence="1">
    <location>
        <begin position="43"/>
        <end position="145"/>
    </location>
</feature>
<evidence type="ECO:0000313" key="2">
    <source>
        <dbReference type="EMBL" id="VDP66128.1"/>
    </source>
</evidence>
<dbReference type="InterPro" id="IPR000477">
    <property type="entry name" value="RT_dom"/>
</dbReference>
<dbReference type="AlphaFoldDB" id="A0A3P8G206"/>
<gene>
    <name evidence="2" type="ORF">SMTD_LOCUS14514</name>
</gene>
<evidence type="ECO:0000259" key="1">
    <source>
        <dbReference type="Pfam" id="PF00078"/>
    </source>
</evidence>
<keyword evidence="3" id="KW-1185">Reference proteome</keyword>